<sequence length="193" mass="22075">MVLYEVEQKFAFNATLLALFRANRGTPPFHRLQRLGTKKFEDVYFDSANKLSKNGLWVRKRNNTWEAKSGRSGNFLRTTFHETTDVSEIKTLVNKQVSSRSCGPDDNFGLDILCRYCTTRESFVVDEKFAVVLDETDFGHSVGEVELTARDEKSAHADIDAFMEKYSWFFLQGGKPTGKITAYFQRFGRASIP</sequence>
<dbReference type="GO" id="GO:0042357">
    <property type="term" value="P:thiamine diphosphate metabolic process"/>
    <property type="evidence" value="ECO:0007669"/>
    <property type="project" value="TreeGrafter"/>
</dbReference>
<dbReference type="Gene3D" id="2.40.320.10">
    <property type="entry name" value="Hypothetical Protein Pfu-838710-001"/>
    <property type="match status" value="1"/>
</dbReference>
<dbReference type="GO" id="GO:0050333">
    <property type="term" value="F:thiamine triphosphate phosphatase activity"/>
    <property type="evidence" value="ECO:0007669"/>
    <property type="project" value="InterPro"/>
</dbReference>
<dbReference type="PANTHER" id="PTHR14586">
    <property type="entry name" value="THIAMINE-TRIPHOSPHATASE"/>
    <property type="match status" value="1"/>
</dbReference>
<accession>A0A370TGQ6</accession>
<dbReference type="EMBL" id="NPIC01000007">
    <property type="protein sequence ID" value="RDL34382.1"/>
    <property type="molecule type" value="Genomic_DNA"/>
</dbReference>
<reference evidence="2 3" key="1">
    <citation type="journal article" date="2018" name="IMA Fungus">
        <title>IMA Genome-F 9: Draft genome sequence of Annulohypoxylon stygium, Aspergillus mulundensis, Berkeleyomyces basicola (syn. Thielaviopsis basicola), Ceratocystis smalleyi, two Cercospora beticola strains, Coleophoma cylindrospora, Fusarium fracticaudum, Phialophora cf. hyalina, and Morchella septimelata.</title>
        <authorList>
            <person name="Wingfield B.D."/>
            <person name="Bills G.F."/>
            <person name="Dong Y."/>
            <person name="Huang W."/>
            <person name="Nel W.J."/>
            <person name="Swalarsk-Parry B.S."/>
            <person name="Vaghefi N."/>
            <person name="Wilken P.M."/>
            <person name="An Z."/>
            <person name="de Beer Z.W."/>
            <person name="De Vos L."/>
            <person name="Chen L."/>
            <person name="Duong T.A."/>
            <person name="Gao Y."/>
            <person name="Hammerbacher A."/>
            <person name="Kikkert J.R."/>
            <person name="Li Y."/>
            <person name="Li H."/>
            <person name="Li K."/>
            <person name="Li Q."/>
            <person name="Liu X."/>
            <person name="Ma X."/>
            <person name="Naidoo K."/>
            <person name="Pethybridge S.J."/>
            <person name="Sun J."/>
            <person name="Steenkamp E.T."/>
            <person name="van der Nest M.A."/>
            <person name="van Wyk S."/>
            <person name="Wingfield M.J."/>
            <person name="Xiong C."/>
            <person name="Yue Q."/>
            <person name="Zhang X."/>
        </authorList>
    </citation>
    <scope>NUCLEOTIDE SEQUENCE [LARGE SCALE GENOMIC DNA]</scope>
    <source>
        <strain evidence="2 3">BP 5553</strain>
    </source>
</reference>
<dbReference type="InterPro" id="IPR039582">
    <property type="entry name" value="THTPA"/>
</dbReference>
<protein>
    <recommendedName>
        <fullName evidence="1">CYTH domain-containing protein</fullName>
    </recommendedName>
</protein>
<dbReference type="AlphaFoldDB" id="A0A370TGQ6"/>
<dbReference type="SUPFAM" id="SSF55154">
    <property type="entry name" value="CYTH-like phosphatases"/>
    <property type="match status" value="1"/>
</dbReference>
<dbReference type="GeneID" id="43600359"/>
<proteinExistence type="predicted"/>
<gene>
    <name evidence="2" type="ORF">BP5553_07510</name>
</gene>
<dbReference type="Pfam" id="PF01928">
    <property type="entry name" value="CYTH"/>
    <property type="match status" value="1"/>
</dbReference>
<keyword evidence="3" id="KW-1185">Reference proteome</keyword>
<evidence type="ECO:0000313" key="3">
    <source>
        <dbReference type="Proteomes" id="UP000254866"/>
    </source>
</evidence>
<feature type="domain" description="CYTH" evidence="1">
    <location>
        <begin position="33"/>
        <end position="165"/>
    </location>
</feature>
<comment type="caution">
    <text evidence="2">The sequence shown here is derived from an EMBL/GenBank/DDBJ whole genome shotgun (WGS) entry which is preliminary data.</text>
</comment>
<dbReference type="PANTHER" id="PTHR14586:SF1">
    <property type="entry name" value="THIAMINE-TRIPHOSPHATASE"/>
    <property type="match status" value="1"/>
</dbReference>
<dbReference type="RefSeq" id="XP_031867364.1">
    <property type="nucleotide sequence ID" value="XM_032016133.1"/>
</dbReference>
<dbReference type="InterPro" id="IPR023577">
    <property type="entry name" value="CYTH_domain"/>
</dbReference>
<evidence type="ECO:0000313" key="2">
    <source>
        <dbReference type="EMBL" id="RDL34382.1"/>
    </source>
</evidence>
<evidence type="ECO:0000259" key="1">
    <source>
        <dbReference type="Pfam" id="PF01928"/>
    </source>
</evidence>
<dbReference type="Proteomes" id="UP000254866">
    <property type="component" value="Unassembled WGS sequence"/>
</dbReference>
<organism evidence="2 3">
    <name type="scientific">Venustampulla echinocandica</name>
    <dbReference type="NCBI Taxonomy" id="2656787"/>
    <lineage>
        <taxon>Eukaryota</taxon>
        <taxon>Fungi</taxon>
        <taxon>Dikarya</taxon>
        <taxon>Ascomycota</taxon>
        <taxon>Pezizomycotina</taxon>
        <taxon>Leotiomycetes</taxon>
        <taxon>Helotiales</taxon>
        <taxon>Pleuroascaceae</taxon>
        <taxon>Venustampulla</taxon>
    </lineage>
</organism>
<name>A0A370TGQ6_9HELO</name>
<dbReference type="GO" id="GO:0000287">
    <property type="term" value="F:magnesium ion binding"/>
    <property type="evidence" value="ECO:0007669"/>
    <property type="project" value="TreeGrafter"/>
</dbReference>
<dbReference type="InterPro" id="IPR033469">
    <property type="entry name" value="CYTH-like_dom_sf"/>
</dbReference>
<dbReference type="STRING" id="2656787.A0A370TGQ6"/>
<dbReference type="OrthoDB" id="442176at2759"/>